<name>A0A2P8CBA1_9ACTN</name>
<organism evidence="5 6">
    <name type="scientific">Murinocardiopsis flavida</name>
    <dbReference type="NCBI Taxonomy" id="645275"/>
    <lineage>
        <taxon>Bacteria</taxon>
        <taxon>Bacillati</taxon>
        <taxon>Actinomycetota</taxon>
        <taxon>Actinomycetes</taxon>
        <taxon>Streptosporangiales</taxon>
        <taxon>Nocardiopsidaceae</taxon>
        <taxon>Murinocardiopsis</taxon>
    </lineage>
</organism>
<dbReference type="Proteomes" id="UP000240542">
    <property type="component" value="Unassembled WGS sequence"/>
</dbReference>
<keyword evidence="1" id="KW-0343">GTPase activation</keyword>
<proteinExistence type="predicted"/>
<accession>A0A2P8CBA1</accession>
<evidence type="ECO:0000256" key="4">
    <source>
        <dbReference type="SAM" id="MobiDB-lite"/>
    </source>
</evidence>
<gene>
    <name evidence="5" type="ORF">CLV63_1436</name>
</gene>
<keyword evidence="2" id="KW-0433">Leucine-rich repeat</keyword>
<dbReference type="PANTHER" id="PTHR24113">
    <property type="entry name" value="RAN GTPASE-ACTIVATING PROTEIN 1"/>
    <property type="match status" value="1"/>
</dbReference>
<dbReference type="Gene3D" id="3.80.10.10">
    <property type="entry name" value="Ribonuclease Inhibitor"/>
    <property type="match status" value="2"/>
</dbReference>
<evidence type="ECO:0000256" key="2">
    <source>
        <dbReference type="ARBA" id="ARBA00022614"/>
    </source>
</evidence>
<dbReference type="InterPro" id="IPR027038">
    <property type="entry name" value="RanGap"/>
</dbReference>
<keyword evidence="6" id="KW-1185">Reference proteome</keyword>
<dbReference type="SMART" id="SM00368">
    <property type="entry name" value="LRR_RI"/>
    <property type="match status" value="4"/>
</dbReference>
<evidence type="ECO:0000313" key="6">
    <source>
        <dbReference type="Proteomes" id="UP000240542"/>
    </source>
</evidence>
<evidence type="ECO:0000256" key="3">
    <source>
        <dbReference type="ARBA" id="ARBA00022737"/>
    </source>
</evidence>
<dbReference type="GO" id="GO:0031267">
    <property type="term" value="F:small GTPase binding"/>
    <property type="evidence" value="ECO:0007669"/>
    <property type="project" value="TreeGrafter"/>
</dbReference>
<reference evidence="5 6" key="1">
    <citation type="submission" date="2018-03" db="EMBL/GenBank/DDBJ databases">
        <title>Genomic Encyclopedia of Archaeal and Bacterial Type Strains, Phase II (KMG-II): from individual species to whole genera.</title>
        <authorList>
            <person name="Goeker M."/>
        </authorList>
    </citation>
    <scope>NUCLEOTIDE SEQUENCE [LARGE SCALE GENOMIC DNA]</scope>
    <source>
        <strain evidence="5 6">DSM 45312</strain>
    </source>
</reference>
<dbReference type="AlphaFoldDB" id="A0A2P8CBA1"/>
<dbReference type="EMBL" id="PYGA01000043">
    <property type="protein sequence ID" value="PSK82236.1"/>
    <property type="molecule type" value="Genomic_DNA"/>
</dbReference>
<sequence>MSMPDGPESRPGDSEESGPPAADAHGVPAVAPRPRAELDPLLSWLREGRPAARRLDFPAGTALPDGRLDLCKQALGPVGAALVADAMRVRSGGPIAVRHLLLGTDGLGDDGATAVAERTSGTGVQTLYLGCNGITARGAAGIADRLRASPQAVSAVWLKRNPLGSGAGTAVADLVDAAPGLRTLDLVQTGLDPAGLAALVPRVLRAAAAGTPVERLYLGGNPLGAAGAEALADLVAAGAVSELYTSAARLGDSGAETLADALRAMPHGRLARLSVASNGIGPHAAGRLVAAAADAGVNAVDLGRVRAAHVLGAADNRIDEDSAAHMAAALSAPGHRLGHLVLAHTGVTSRAALRLRDGARTAATPTRFLLGKGVARSVRRELDALGSGAPVLDVPAAVAAIRSVHRTAR</sequence>
<dbReference type="GO" id="GO:0005829">
    <property type="term" value="C:cytosol"/>
    <property type="evidence" value="ECO:0007669"/>
    <property type="project" value="TreeGrafter"/>
</dbReference>
<dbReference type="InterPro" id="IPR001611">
    <property type="entry name" value="Leu-rich_rpt"/>
</dbReference>
<feature type="region of interest" description="Disordered" evidence="4">
    <location>
        <begin position="1"/>
        <end position="33"/>
    </location>
</feature>
<dbReference type="SUPFAM" id="SSF52047">
    <property type="entry name" value="RNI-like"/>
    <property type="match status" value="1"/>
</dbReference>
<dbReference type="GO" id="GO:0006913">
    <property type="term" value="P:nucleocytoplasmic transport"/>
    <property type="evidence" value="ECO:0007669"/>
    <property type="project" value="TreeGrafter"/>
</dbReference>
<evidence type="ECO:0000256" key="1">
    <source>
        <dbReference type="ARBA" id="ARBA00022468"/>
    </source>
</evidence>
<keyword evidence="3" id="KW-0677">Repeat</keyword>
<comment type="caution">
    <text evidence="5">The sequence shown here is derived from an EMBL/GenBank/DDBJ whole genome shotgun (WGS) entry which is preliminary data.</text>
</comment>
<evidence type="ECO:0000313" key="5">
    <source>
        <dbReference type="EMBL" id="PSK82236.1"/>
    </source>
</evidence>
<protein>
    <submittedName>
        <fullName evidence="5">Leucine rich repeat (LRR) protein</fullName>
    </submittedName>
</protein>
<dbReference type="GO" id="GO:0048471">
    <property type="term" value="C:perinuclear region of cytoplasm"/>
    <property type="evidence" value="ECO:0007669"/>
    <property type="project" value="TreeGrafter"/>
</dbReference>
<dbReference type="GO" id="GO:0005096">
    <property type="term" value="F:GTPase activator activity"/>
    <property type="evidence" value="ECO:0007669"/>
    <property type="project" value="UniProtKB-KW"/>
</dbReference>
<dbReference type="InterPro" id="IPR032675">
    <property type="entry name" value="LRR_dom_sf"/>
</dbReference>
<dbReference type="PANTHER" id="PTHR24113:SF12">
    <property type="entry name" value="RAN GTPASE-ACTIVATING PROTEIN 1"/>
    <property type="match status" value="1"/>
</dbReference>
<dbReference type="Pfam" id="PF13516">
    <property type="entry name" value="LRR_6"/>
    <property type="match status" value="2"/>
</dbReference>